<keyword evidence="1" id="KW-1133">Transmembrane helix</keyword>
<reference evidence="2" key="1">
    <citation type="submission" date="2010-05" db="EMBL/GenBank/DDBJ databases">
        <authorList>
            <person name="Muzny D."/>
            <person name="Qin X."/>
            <person name="Buhay C."/>
            <person name="Dugan-Rocha S."/>
            <person name="Ding Y."/>
            <person name="Chen G."/>
            <person name="Hawes A."/>
            <person name="Holder M."/>
            <person name="Jhangiani S."/>
            <person name="Johnson A."/>
            <person name="Khan Z."/>
            <person name="Li Z."/>
            <person name="Liu W."/>
            <person name="Liu X."/>
            <person name="Perez L."/>
            <person name="Shen H."/>
            <person name="Wang Q."/>
            <person name="Watt J."/>
            <person name="Xi L."/>
            <person name="Xin Y."/>
            <person name="Zhou J."/>
            <person name="Deng J."/>
            <person name="Jiang H."/>
            <person name="Liu Y."/>
            <person name="Qu J."/>
            <person name="Song X.-Z."/>
            <person name="Zhang L."/>
            <person name="Villasana D."/>
            <person name="Johnson A."/>
            <person name="Liu J."/>
            <person name="Liyanage D."/>
            <person name="Lorensuhewa L."/>
            <person name="Robinson T."/>
            <person name="Song A."/>
            <person name="Song B.-B."/>
            <person name="Dinh H."/>
            <person name="Thornton R."/>
            <person name="Coyle M."/>
            <person name="Francisco L."/>
            <person name="Jackson L."/>
            <person name="Javaid M."/>
            <person name="Korchina V."/>
            <person name="Kovar C."/>
            <person name="Mata R."/>
            <person name="Mathew T."/>
            <person name="Ngo R."/>
            <person name="Nguyen L."/>
            <person name="Nguyen N."/>
            <person name="Okwuonu G."/>
            <person name="Ongeri F."/>
            <person name="Pham C."/>
            <person name="Simmons D."/>
            <person name="Wilczek-Boney K."/>
            <person name="Hale W."/>
            <person name="Jakkamsetti A."/>
            <person name="Pham P."/>
            <person name="Ruth R."/>
            <person name="San Lucas F."/>
            <person name="Warren J."/>
            <person name="Zhang J."/>
            <person name="Zhao Z."/>
            <person name="Zhou C."/>
            <person name="Zhu D."/>
            <person name="Lee S."/>
            <person name="Bess C."/>
            <person name="Blankenburg K."/>
            <person name="Forbes L."/>
            <person name="Fu Q."/>
            <person name="Gubbala S."/>
            <person name="Hirani K."/>
            <person name="Jayaseelan J.C."/>
            <person name="Lara F."/>
            <person name="Munidasa M."/>
            <person name="Palculict T."/>
            <person name="Patil S."/>
            <person name="Pu L.-L."/>
            <person name="Saada N."/>
            <person name="Tang L."/>
            <person name="Weissenberger G."/>
            <person name="Zhu Y."/>
            <person name="Hemphill L."/>
            <person name="Shang Y."/>
            <person name="Youmans B."/>
            <person name="Ayvaz T."/>
            <person name="Ross M."/>
            <person name="Santibanez J."/>
            <person name="Aqrawi P."/>
            <person name="Gross S."/>
            <person name="Joshi V."/>
            <person name="Fowler G."/>
            <person name="Nazareth L."/>
            <person name="Reid J."/>
            <person name="Worley K."/>
            <person name="Petrosino J."/>
            <person name="Highlander S."/>
            <person name="Gibbs R."/>
        </authorList>
    </citation>
    <scope>NUCLEOTIDE SEQUENCE [LARGE SCALE GENOMIC DNA]</scope>
    <source>
        <strain evidence="2">ATCC 53516</strain>
    </source>
</reference>
<keyword evidence="1" id="KW-0472">Membrane</keyword>
<dbReference type="Proteomes" id="UP000004063">
    <property type="component" value="Chromosome"/>
</dbReference>
<comment type="caution">
    <text evidence="2">The sequence shown here is derived from an EMBL/GenBank/DDBJ whole genome shotgun (WGS) entry which is preliminary data.</text>
</comment>
<dbReference type="STRING" id="525282.HMPREF0391_10969"/>
<dbReference type="EMBL" id="ACHM02000002">
    <property type="protein sequence ID" value="EFH93311.1"/>
    <property type="molecule type" value="Genomic_DNA"/>
</dbReference>
<organism evidence="2">
    <name type="scientific">Finegoldia magna ATCC 53516</name>
    <dbReference type="NCBI Taxonomy" id="525282"/>
    <lineage>
        <taxon>Bacteria</taxon>
        <taxon>Bacillati</taxon>
        <taxon>Bacillota</taxon>
        <taxon>Tissierellia</taxon>
        <taxon>Tissierellales</taxon>
        <taxon>Peptoniphilaceae</taxon>
        <taxon>Finegoldia</taxon>
    </lineage>
</organism>
<keyword evidence="1" id="KW-0812">Transmembrane</keyword>
<name>D6S933_FINMA</name>
<dbReference type="AlphaFoldDB" id="D6S933"/>
<proteinExistence type="predicted"/>
<gene>
    <name evidence="2" type="ORF">HMPREF0391_10969</name>
</gene>
<sequence length="129" mass="15444">MLQGGGSQDFKVACAIKKWKTDLHEYLTYENKKILSLVTLKSQVRLRLARVRFSAGHFAWIFNYFLQMIFLAKSVIHFLRSTKVFSSPYPRYKTYLFFNRFFYISHFIPVDIQNQITAFAKNIIRRKFK</sequence>
<dbReference type="HOGENOM" id="CLU_1945568_0_0_9"/>
<feature type="transmembrane region" description="Helical" evidence="1">
    <location>
        <begin position="58"/>
        <end position="79"/>
    </location>
</feature>
<evidence type="ECO:0000256" key="1">
    <source>
        <dbReference type="SAM" id="Phobius"/>
    </source>
</evidence>
<evidence type="ECO:0000313" key="2">
    <source>
        <dbReference type="EMBL" id="EFH93311.1"/>
    </source>
</evidence>
<accession>D6S933</accession>
<protein>
    <submittedName>
        <fullName evidence="2">Uncharacterized protein</fullName>
    </submittedName>
</protein>